<dbReference type="Proteomes" id="UP000532194">
    <property type="component" value="Unassembled WGS sequence"/>
</dbReference>
<keyword evidence="8 14" id="KW-0812">Transmembrane</keyword>
<evidence type="ECO:0000256" key="4">
    <source>
        <dbReference type="ARBA" id="ARBA00020268"/>
    </source>
</evidence>
<dbReference type="PANTHER" id="PTHR43298:SF2">
    <property type="entry name" value="FMN_FAD EXPORTER YEEO-RELATED"/>
    <property type="match status" value="1"/>
</dbReference>
<keyword evidence="5" id="KW-0813">Transport</keyword>
<dbReference type="InterPro" id="IPR002528">
    <property type="entry name" value="MATE_fam"/>
</dbReference>
<evidence type="ECO:0000313" key="15">
    <source>
        <dbReference type="EMBL" id="NMM93198.1"/>
    </source>
</evidence>
<feature type="transmembrane region" description="Helical" evidence="14">
    <location>
        <begin position="389"/>
        <end position="410"/>
    </location>
</feature>
<feature type="transmembrane region" description="Helical" evidence="14">
    <location>
        <begin position="169"/>
        <end position="189"/>
    </location>
</feature>
<proteinExistence type="inferred from homology"/>
<organism evidence="15 16">
    <name type="scientific">Bifidobacterium oedipodis</name>
    <dbReference type="NCBI Taxonomy" id="2675322"/>
    <lineage>
        <taxon>Bacteria</taxon>
        <taxon>Bacillati</taxon>
        <taxon>Actinomycetota</taxon>
        <taxon>Actinomycetes</taxon>
        <taxon>Bifidobacteriales</taxon>
        <taxon>Bifidobacteriaceae</taxon>
        <taxon>Bifidobacterium</taxon>
    </lineage>
</organism>
<dbReference type="GO" id="GO:0042910">
    <property type="term" value="F:xenobiotic transmembrane transporter activity"/>
    <property type="evidence" value="ECO:0007669"/>
    <property type="project" value="InterPro"/>
</dbReference>
<evidence type="ECO:0000256" key="13">
    <source>
        <dbReference type="SAM" id="MobiDB-lite"/>
    </source>
</evidence>
<dbReference type="CDD" id="cd13138">
    <property type="entry name" value="MATE_yoeA_like"/>
    <property type="match status" value="1"/>
</dbReference>
<dbReference type="InterPro" id="IPR050222">
    <property type="entry name" value="MATE_MdtK"/>
</dbReference>
<comment type="caution">
    <text evidence="15">The sequence shown here is derived from an EMBL/GenBank/DDBJ whole genome shotgun (WGS) entry which is preliminary data.</text>
</comment>
<sequence>MRNNHTHQYTSMPQSGESHKNNTRNMTNKPDATGKRAGINMLDGPIWNRVLMFALPVAATGMLEQLFNATGVAIVGNFSGSQDTQAVAAVGANSFIVMLVVNLFIGVSLGANVVIANAIGRGNHDAVRKAVHTAIIMAVVGGIICAIIGELGAVAILKLLNVPADVLPLALVYLRIYLIGLPVILLYNFEAAIFRSIGDTATPLKALAMAGVLNVGLGLLLTAGFHWSVAGVACATVLSNAFSSMLLLRKLTHTDSPIQVDLRALQVDGMALRAILRIGVPAGLQGAVFAFANVIIQGAINSLGSTVIAASSAAFNIEALAYQVFNSFSQACATFTGQNHGAGQNARCRRVLAICYLEDVIITASVIALVLLFGHSMLTIFVHDPDAVGIGYTRLVLVFIGYIFSVAYDLASGYLRGFGISLVPALLTVLGVCGTRIGWIAFVFPAHRNFTTIMMVYPISLAITAALVIGSLVYYRPSYRK</sequence>
<dbReference type="GO" id="GO:0015297">
    <property type="term" value="F:antiporter activity"/>
    <property type="evidence" value="ECO:0007669"/>
    <property type="project" value="UniProtKB-KW"/>
</dbReference>
<evidence type="ECO:0000256" key="11">
    <source>
        <dbReference type="ARBA" id="ARBA00023136"/>
    </source>
</evidence>
<keyword evidence="11 14" id="KW-0472">Membrane</keyword>
<dbReference type="PIRSF" id="PIRSF006603">
    <property type="entry name" value="DinF"/>
    <property type="match status" value="1"/>
</dbReference>
<protein>
    <recommendedName>
        <fullName evidence="4">Probable multidrug resistance protein NorM</fullName>
    </recommendedName>
    <alternativeName>
        <fullName evidence="12">Multidrug-efflux transporter</fullName>
    </alternativeName>
</protein>
<keyword evidence="7" id="KW-1003">Cell membrane</keyword>
<comment type="subcellular location">
    <subcellularLocation>
        <location evidence="2">Cell membrane</location>
        <topology evidence="2">Multi-pass membrane protein</topology>
    </subcellularLocation>
</comment>
<evidence type="ECO:0000256" key="14">
    <source>
        <dbReference type="SAM" id="Phobius"/>
    </source>
</evidence>
<keyword evidence="16" id="KW-1185">Reference proteome</keyword>
<feature type="region of interest" description="Disordered" evidence="13">
    <location>
        <begin position="1"/>
        <end position="36"/>
    </location>
</feature>
<evidence type="ECO:0000256" key="10">
    <source>
        <dbReference type="ARBA" id="ARBA00023065"/>
    </source>
</evidence>
<feature type="transmembrane region" description="Helical" evidence="14">
    <location>
        <begin position="131"/>
        <end position="157"/>
    </location>
</feature>
<accession>A0A7Y0HS47</accession>
<feature type="transmembrane region" description="Helical" evidence="14">
    <location>
        <begin position="360"/>
        <end position="383"/>
    </location>
</feature>
<dbReference type="InterPro" id="IPR048279">
    <property type="entry name" value="MdtK-like"/>
</dbReference>
<keyword evidence="6" id="KW-0050">Antiport</keyword>
<evidence type="ECO:0000256" key="12">
    <source>
        <dbReference type="ARBA" id="ARBA00031636"/>
    </source>
</evidence>
<evidence type="ECO:0000256" key="9">
    <source>
        <dbReference type="ARBA" id="ARBA00022989"/>
    </source>
</evidence>
<evidence type="ECO:0000256" key="3">
    <source>
        <dbReference type="ARBA" id="ARBA00010199"/>
    </source>
</evidence>
<evidence type="ECO:0000256" key="6">
    <source>
        <dbReference type="ARBA" id="ARBA00022449"/>
    </source>
</evidence>
<evidence type="ECO:0000256" key="2">
    <source>
        <dbReference type="ARBA" id="ARBA00004651"/>
    </source>
</evidence>
<dbReference type="PANTHER" id="PTHR43298">
    <property type="entry name" value="MULTIDRUG RESISTANCE PROTEIN NORM-RELATED"/>
    <property type="match status" value="1"/>
</dbReference>
<feature type="transmembrane region" description="Helical" evidence="14">
    <location>
        <begin position="50"/>
        <end position="75"/>
    </location>
</feature>
<evidence type="ECO:0000256" key="1">
    <source>
        <dbReference type="ARBA" id="ARBA00003408"/>
    </source>
</evidence>
<feature type="transmembrane region" description="Helical" evidence="14">
    <location>
        <begin position="201"/>
        <end position="221"/>
    </location>
</feature>
<evidence type="ECO:0000256" key="5">
    <source>
        <dbReference type="ARBA" id="ARBA00022448"/>
    </source>
</evidence>
<dbReference type="AlphaFoldDB" id="A0A7Y0HS47"/>
<feature type="transmembrane region" description="Helical" evidence="14">
    <location>
        <begin position="456"/>
        <end position="475"/>
    </location>
</feature>
<comment type="similarity">
    <text evidence="3">Belongs to the multi antimicrobial extrusion (MATE) (TC 2.A.66.1) family.</text>
</comment>
<feature type="compositionally biased region" description="Polar residues" evidence="13">
    <location>
        <begin position="1"/>
        <end position="16"/>
    </location>
</feature>
<feature type="transmembrane region" description="Helical" evidence="14">
    <location>
        <begin position="422"/>
        <end position="444"/>
    </location>
</feature>
<evidence type="ECO:0000256" key="7">
    <source>
        <dbReference type="ARBA" id="ARBA00022475"/>
    </source>
</evidence>
<dbReference type="EMBL" id="JAAIII010000001">
    <property type="protein sequence ID" value="NMM93198.1"/>
    <property type="molecule type" value="Genomic_DNA"/>
</dbReference>
<name>A0A7Y0HS47_9BIFI</name>
<evidence type="ECO:0000313" key="16">
    <source>
        <dbReference type="Proteomes" id="UP000532194"/>
    </source>
</evidence>
<gene>
    <name evidence="15" type="ORF">G1C95_0383</name>
</gene>
<comment type="function">
    <text evidence="1">Multidrug efflux pump.</text>
</comment>
<keyword evidence="10" id="KW-0406">Ion transport</keyword>
<keyword evidence="9 14" id="KW-1133">Transmembrane helix</keyword>
<dbReference type="GO" id="GO:0005886">
    <property type="term" value="C:plasma membrane"/>
    <property type="evidence" value="ECO:0007669"/>
    <property type="project" value="UniProtKB-SubCell"/>
</dbReference>
<reference evidence="15 16" key="1">
    <citation type="submission" date="2020-02" db="EMBL/GenBank/DDBJ databases">
        <title>Characterization of phylogenetic diversity of novel bifidobacterial species isolated in Czech ZOOs.</title>
        <authorList>
            <person name="Lugli G.A."/>
            <person name="Vera N.B."/>
            <person name="Ventura M."/>
        </authorList>
    </citation>
    <scope>NUCLEOTIDE SEQUENCE [LARGE SCALE GENOMIC DNA]</scope>
    <source>
        <strain evidence="15 16">DSM 109957</strain>
    </source>
</reference>
<dbReference type="Pfam" id="PF01554">
    <property type="entry name" value="MatE"/>
    <property type="match status" value="2"/>
</dbReference>
<feature type="transmembrane region" description="Helical" evidence="14">
    <location>
        <begin position="95"/>
        <end position="119"/>
    </location>
</feature>
<evidence type="ECO:0000256" key="8">
    <source>
        <dbReference type="ARBA" id="ARBA00022692"/>
    </source>
</evidence>
<dbReference type="GO" id="GO:0006811">
    <property type="term" value="P:monoatomic ion transport"/>
    <property type="evidence" value="ECO:0007669"/>
    <property type="project" value="UniProtKB-KW"/>
</dbReference>
<dbReference type="NCBIfam" id="TIGR00797">
    <property type="entry name" value="matE"/>
    <property type="match status" value="1"/>
</dbReference>